<dbReference type="SUPFAM" id="SSF54452">
    <property type="entry name" value="MHC antigen-recognition domain"/>
    <property type="match status" value="1"/>
</dbReference>
<reference evidence="4" key="3">
    <citation type="submission" date="2025-09" db="UniProtKB">
        <authorList>
            <consortium name="Ensembl"/>
        </authorList>
    </citation>
    <scope>IDENTIFICATION</scope>
</reference>
<dbReference type="SMART" id="SM00921">
    <property type="entry name" value="MHC_II_beta"/>
    <property type="match status" value="1"/>
</dbReference>
<evidence type="ECO:0000313" key="5">
    <source>
        <dbReference type="Proteomes" id="UP000233100"/>
    </source>
</evidence>
<dbReference type="InterPro" id="IPR011162">
    <property type="entry name" value="MHC_I/II-like_Ag-recog"/>
</dbReference>
<evidence type="ECO:0000256" key="1">
    <source>
        <dbReference type="ARBA" id="ARBA00022729"/>
    </source>
</evidence>
<evidence type="ECO:0000259" key="3">
    <source>
        <dbReference type="SMART" id="SM00921"/>
    </source>
</evidence>
<dbReference type="InterPro" id="IPR014745">
    <property type="entry name" value="MHC_II_a/b_N"/>
</dbReference>
<proteinExistence type="predicted"/>
<protein>
    <recommendedName>
        <fullName evidence="3">MHC class II beta chain N-terminal domain-containing protein</fullName>
    </recommendedName>
</protein>
<dbReference type="GO" id="GO:0006955">
    <property type="term" value="P:immune response"/>
    <property type="evidence" value="ECO:0007669"/>
    <property type="project" value="InterPro"/>
</dbReference>
<accession>A0A7N9CZY7</accession>
<organism evidence="4 5">
    <name type="scientific">Macaca fascicularis</name>
    <name type="common">Crab-eating macaque</name>
    <name type="synonym">Cynomolgus monkey</name>
    <dbReference type="NCBI Taxonomy" id="9541"/>
    <lineage>
        <taxon>Eukaryota</taxon>
        <taxon>Metazoa</taxon>
        <taxon>Chordata</taxon>
        <taxon>Craniata</taxon>
        <taxon>Vertebrata</taxon>
        <taxon>Euteleostomi</taxon>
        <taxon>Mammalia</taxon>
        <taxon>Eutheria</taxon>
        <taxon>Euarchontoglires</taxon>
        <taxon>Primates</taxon>
        <taxon>Haplorrhini</taxon>
        <taxon>Catarrhini</taxon>
        <taxon>Cercopithecidae</taxon>
        <taxon>Cercopithecinae</taxon>
        <taxon>Macaca</taxon>
    </lineage>
</organism>
<name>A0A7N9CZY7_MACFA</name>
<reference evidence="4 5" key="1">
    <citation type="submission" date="2013-03" db="EMBL/GenBank/DDBJ databases">
        <authorList>
            <person name="Warren W."/>
            <person name="Wilson R.K."/>
        </authorList>
    </citation>
    <scope>NUCLEOTIDE SEQUENCE</scope>
</reference>
<evidence type="ECO:0000256" key="2">
    <source>
        <dbReference type="ARBA" id="ARBA00023180"/>
    </source>
</evidence>
<dbReference type="GeneTree" id="ENSGT00940000154993"/>
<keyword evidence="5" id="KW-1185">Reference proteome</keyword>
<dbReference type="Ensembl" id="ENSMFAT00000083369.1">
    <property type="protein sequence ID" value="ENSMFAP00000055354.1"/>
    <property type="gene ID" value="ENSMFAG00000058962.1"/>
</dbReference>
<evidence type="ECO:0000313" key="4">
    <source>
        <dbReference type="Ensembl" id="ENSMFAP00000055354.1"/>
    </source>
</evidence>
<reference evidence="4" key="2">
    <citation type="submission" date="2025-08" db="UniProtKB">
        <authorList>
            <consortium name="Ensembl"/>
        </authorList>
    </citation>
    <scope>IDENTIFICATION</scope>
</reference>
<dbReference type="AlphaFoldDB" id="A0A7N9CZY7"/>
<dbReference type="Pfam" id="PF00969">
    <property type="entry name" value="MHC_II_beta"/>
    <property type="match status" value="1"/>
</dbReference>
<dbReference type="Gene3D" id="3.10.320.10">
    <property type="entry name" value="Class II Histocompatibility Antigen, M Beta Chain, Chain B, domain 1"/>
    <property type="match status" value="1"/>
</dbReference>
<keyword evidence="2" id="KW-0325">Glycoprotein</keyword>
<dbReference type="GO" id="GO:0042613">
    <property type="term" value="C:MHC class II protein complex"/>
    <property type="evidence" value="ECO:0007669"/>
    <property type="project" value="InterPro"/>
</dbReference>
<sequence length="170" mass="19937">HRHELNGGSCYFSVTVPLIILSSPLIITPFSRPRVITVVSAECHFLRGCRTKEYLINTLYLKKKTERFEADLGKLLHVSQNFGRPRAEHFNSFKDFLERKFKHVDTVCRLSFNICKTFTIQVRHNPKFRIIKKKRQPLVEHSINICKIHKYMSRSIRVLWGRTSQPSRAG</sequence>
<dbReference type="GO" id="GO:0019882">
    <property type="term" value="P:antigen processing and presentation"/>
    <property type="evidence" value="ECO:0007669"/>
    <property type="project" value="InterPro"/>
</dbReference>
<dbReference type="Proteomes" id="UP000233100">
    <property type="component" value="Chromosome 4"/>
</dbReference>
<dbReference type="InterPro" id="IPR000353">
    <property type="entry name" value="MHC_II_b_N"/>
</dbReference>
<feature type="domain" description="MHC class II beta chain N-terminal" evidence="3">
    <location>
        <begin position="41"/>
        <end position="116"/>
    </location>
</feature>
<keyword evidence="1" id="KW-0732">Signal</keyword>